<protein>
    <submittedName>
        <fullName evidence="1">Uncharacterized protein</fullName>
    </submittedName>
</protein>
<dbReference type="OrthoDB" id="1088238at2759"/>
<evidence type="ECO:0000313" key="2">
    <source>
        <dbReference type="Proteomes" id="UP000489600"/>
    </source>
</evidence>
<organism evidence="1 2">
    <name type="scientific">Arabis nemorensis</name>
    <dbReference type="NCBI Taxonomy" id="586526"/>
    <lineage>
        <taxon>Eukaryota</taxon>
        <taxon>Viridiplantae</taxon>
        <taxon>Streptophyta</taxon>
        <taxon>Embryophyta</taxon>
        <taxon>Tracheophyta</taxon>
        <taxon>Spermatophyta</taxon>
        <taxon>Magnoliopsida</taxon>
        <taxon>eudicotyledons</taxon>
        <taxon>Gunneridae</taxon>
        <taxon>Pentapetalae</taxon>
        <taxon>rosids</taxon>
        <taxon>malvids</taxon>
        <taxon>Brassicales</taxon>
        <taxon>Brassicaceae</taxon>
        <taxon>Arabideae</taxon>
        <taxon>Arabis</taxon>
    </lineage>
</organism>
<dbReference type="AlphaFoldDB" id="A0A565BJV4"/>
<comment type="caution">
    <text evidence="1">The sequence shown here is derived from an EMBL/GenBank/DDBJ whole genome shotgun (WGS) entry which is preliminary data.</text>
</comment>
<sequence>MEEPRELKTNQEEMRKAKLWTNEDWTSHHAYFSRTNDSDQGAGHVWADPPPYFTQTSQSDKMQTRATAMLQSVQHAQTSQINHISSTNSGLTRCMRTRSKSSIQDFDPYLDINRVLKQARIARRERERLAMEANNDNVNGEKPPRNKELNLEFPNADMGKRFLEVNKQIDGVYQELDGKITSLAAHVKTIDVQLAQFASSSKGPIGILPGKSESNPKYFWNVGLSGEKKALGVHQRRSGMSQQEQNERDVEELAMLLGFSILDEVDKLVETKRLSHKSKEKETLKVNKEEASVQEPTPHVEYIVKKNEFPKEVIPKKKKVDEALTYTPRNTNL</sequence>
<evidence type="ECO:0000313" key="1">
    <source>
        <dbReference type="EMBL" id="VVB01478.1"/>
    </source>
</evidence>
<name>A0A565BJV4_9BRAS</name>
<proteinExistence type="predicted"/>
<reference evidence="1" key="1">
    <citation type="submission" date="2019-07" db="EMBL/GenBank/DDBJ databases">
        <authorList>
            <person name="Dittberner H."/>
        </authorList>
    </citation>
    <scope>NUCLEOTIDE SEQUENCE [LARGE SCALE GENOMIC DNA]</scope>
</reference>
<dbReference type="EMBL" id="CABITT030000004">
    <property type="protein sequence ID" value="VVB01478.1"/>
    <property type="molecule type" value="Genomic_DNA"/>
</dbReference>
<accession>A0A565BJV4</accession>
<keyword evidence="2" id="KW-1185">Reference proteome</keyword>
<dbReference type="Proteomes" id="UP000489600">
    <property type="component" value="Unassembled WGS sequence"/>
</dbReference>
<gene>
    <name evidence="1" type="ORF">ANE_LOCUS11922</name>
</gene>